<name>A0A382Y1M9_9ZZZZ</name>
<evidence type="ECO:0000313" key="1">
    <source>
        <dbReference type="EMBL" id="SVD76408.1"/>
    </source>
</evidence>
<dbReference type="EMBL" id="UINC01171706">
    <property type="protein sequence ID" value="SVD76408.1"/>
    <property type="molecule type" value="Genomic_DNA"/>
</dbReference>
<reference evidence="1" key="1">
    <citation type="submission" date="2018-05" db="EMBL/GenBank/DDBJ databases">
        <authorList>
            <person name="Lanie J.A."/>
            <person name="Ng W.-L."/>
            <person name="Kazmierczak K.M."/>
            <person name="Andrzejewski T.M."/>
            <person name="Davidsen T.M."/>
            <person name="Wayne K.J."/>
            <person name="Tettelin H."/>
            <person name="Glass J.I."/>
            <person name="Rusch D."/>
            <person name="Podicherti R."/>
            <person name="Tsui H.-C.T."/>
            <person name="Winkler M.E."/>
        </authorList>
    </citation>
    <scope>NUCLEOTIDE SEQUENCE</scope>
</reference>
<accession>A0A382Y1M9</accession>
<protein>
    <submittedName>
        <fullName evidence="1">Uncharacterized protein</fullName>
    </submittedName>
</protein>
<dbReference type="AlphaFoldDB" id="A0A382Y1M9"/>
<organism evidence="1">
    <name type="scientific">marine metagenome</name>
    <dbReference type="NCBI Taxonomy" id="408172"/>
    <lineage>
        <taxon>unclassified sequences</taxon>
        <taxon>metagenomes</taxon>
        <taxon>ecological metagenomes</taxon>
    </lineage>
</organism>
<proteinExistence type="predicted"/>
<sequence>TNTQKKYIRLFYGEEVLDAVAAPPIARNEPVS</sequence>
<gene>
    <name evidence="1" type="ORF">METZ01_LOCUS429262</name>
</gene>
<feature type="non-terminal residue" evidence="1">
    <location>
        <position position="1"/>
    </location>
</feature>